<sequence>MEPNTVSRREVKANCKNPHYAHTGWAHRSQPLWSRGCHLGFHITREQALLGAIKELGRTEFGKKHSDMKLVPEKISSKVNSLIDMLKTP</sequence>
<dbReference type="Proteomes" id="UP000887159">
    <property type="component" value="Unassembled WGS sequence"/>
</dbReference>
<protein>
    <submittedName>
        <fullName evidence="1">Uncharacterized protein</fullName>
    </submittedName>
</protein>
<dbReference type="AlphaFoldDB" id="A0A8X6T624"/>
<gene>
    <name evidence="1" type="ORF">TNCV_3991251</name>
</gene>
<proteinExistence type="predicted"/>
<evidence type="ECO:0000313" key="2">
    <source>
        <dbReference type="Proteomes" id="UP000887159"/>
    </source>
</evidence>
<comment type="caution">
    <text evidence="1">The sequence shown here is derived from an EMBL/GenBank/DDBJ whole genome shotgun (WGS) entry which is preliminary data.</text>
</comment>
<organism evidence="1 2">
    <name type="scientific">Trichonephila clavipes</name>
    <name type="common">Golden silk orbweaver</name>
    <name type="synonym">Nephila clavipes</name>
    <dbReference type="NCBI Taxonomy" id="2585209"/>
    <lineage>
        <taxon>Eukaryota</taxon>
        <taxon>Metazoa</taxon>
        <taxon>Ecdysozoa</taxon>
        <taxon>Arthropoda</taxon>
        <taxon>Chelicerata</taxon>
        <taxon>Arachnida</taxon>
        <taxon>Araneae</taxon>
        <taxon>Araneomorphae</taxon>
        <taxon>Entelegynae</taxon>
        <taxon>Araneoidea</taxon>
        <taxon>Nephilidae</taxon>
        <taxon>Trichonephila</taxon>
    </lineage>
</organism>
<accession>A0A8X6T624</accession>
<keyword evidence="2" id="KW-1185">Reference proteome</keyword>
<dbReference type="EMBL" id="BMAU01021357">
    <property type="protein sequence ID" value="GFY21081.1"/>
    <property type="molecule type" value="Genomic_DNA"/>
</dbReference>
<reference evidence="1" key="1">
    <citation type="submission" date="2020-08" db="EMBL/GenBank/DDBJ databases">
        <title>Multicomponent nature underlies the extraordinary mechanical properties of spider dragline silk.</title>
        <authorList>
            <person name="Kono N."/>
            <person name="Nakamura H."/>
            <person name="Mori M."/>
            <person name="Yoshida Y."/>
            <person name="Ohtoshi R."/>
            <person name="Malay A.D."/>
            <person name="Moran D.A.P."/>
            <person name="Tomita M."/>
            <person name="Numata K."/>
            <person name="Arakawa K."/>
        </authorList>
    </citation>
    <scope>NUCLEOTIDE SEQUENCE</scope>
</reference>
<name>A0A8X6T624_TRICX</name>
<evidence type="ECO:0000313" key="1">
    <source>
        <dbReference type="EMBL" id="GFY21081.1"/>
    </source>
</evidence>